<feature type="binding site" evidence="11">
    <location>
        <position position="58"/>
    </location>
    <ligand>
        <name>ATP</name>
        <dbReference type="ChEBI" id="CHEBI:30616"/>
    </ligand>
</feature>
<dbReference type="Pfam" id="PF00069">
    <property type="entry name" value="Pkinase"/>
    <property type="match status" value="1"/>
</dbReference>
<keyword evidence="8" id="KW-0460">Magnesium</keyword>
<dbReference type="GO" id="GO:0000287">
    <property type="term" value="F:magnesium ion binding"/>
    <property type="evidence" value="ECO:0007669"/>
    <property type="project" value="UniProtKB-ARBA"/>
</dbReference>
<protein>
    <recommendedName>
        <fullName evidence="13">Protein kinase domain-containing protein</fullName>
    </recommendedName>
</protein>
<evidence type="ECO:0000313" key="15">
    <source>
        <dbReference type="Proteomes" id="UP001620645"/>
    </source>
</evidence>
<comment type="cofactor">
    <cofactor evidence="1">
        <name>Mg(2+)</name>
        <dbReference type="ChEBI" id="CHEBI:18420"/>
    </cofactor>
</comment>
<accession>A0ABD2JK22</accession>
<dbReference type="GO" id="GO:0004674">
    <property type="term" value="F:protein serine/threonine kinase activity"/>
    <property type="evidence" value="ECO:0007669"/>
    <property type="project" value="UniProtKB-KW"/>
</dbReference>
<dbReference type="InterPro" id="IPR000719">
    <property type="entry name" value="Prot_kinase_dom"/>
</dbReference>
<name>A0ABD2JK22_HETSC</name>
<keyword evidence="6" id="KW-0221">Differentiation</keyword>
<dbReference type="PROSITE" id="PS50011">
    <property type="entry name" value="PROTEIN_KINASE_DOM"/>
    <property type="match status" value="1"/>
</dbReference>
<keyword evidence="4" id="KW-0479">Metal-binding</keyword>
<keyword evidence="2" id="KW-0217">Developmental protein</keyword>
<evidence type="ECO:0000256" key="10">
    <source>
        <dbReference type="ARBA" id="ARBA00022871"/>
    </source>
</evidence>
<dbReference type="PROSITE" id="PS00107">
    <property type="entry name" value="PROTEIN_KINASE_ATP"/>
    <property type="match status" value="1"/>
</dbReference>
<dbReference type="PANTHER" id="PTHR24346:SF102">
    <property type="entry name" value="TESTIS-SPECIFIC SERINE_THREONINE-PROTEIN KINASE 1"/>
    <property type="match status" value="1"/>
</dbReference>
<dbReference type="Proteomes" id="UP001620645">
    <property type="component" value="Unassembled WGS sequence"/>
</dbReference>
<dbReference type="InterPro" id="IPR008271">
    <property type="entry name" value="Ser/Thr_kinase_AS"/>
</dbReference>
<dbReference type="GO" id="GO:0007283">
    <property type="term" value="P:spermatogenesis"/>
    <property type="evidence" value="ECO:0007669"/>
    <property type="project" value="UniProtKB-KW"/>
</dbReference>
<keyword evidence="7 11" id="KW-0067">ATP-binding</keyword>
<evidence type="ECO:0000256" key="9">
    <source>
        <dbReference type="ARBA" id="ARBA00022843"/>
    </source>
</evidence>
<evidence type="ECO:0000256" key="7">
    <source>
        <dbReference type="ARBA" id="ARBA00022840"/>
    </source>
</evidence>
<evidence type="ECO:0000256" key="1">
    <source>
        <dbReference type="ARBA" id="ARBA00001946"/>
    </source>
</evidence>
<dbReference type="PANTHER" id="PTHR24346">
    <property type="entry name" value="MAP/MICROTUBULE AFFINITY-REGULATING KINASE"/>
    <property type="match status" value="1"/>
</dbReference>
<dbReference type="AlphaFoldDB" id="A0ABD2JK22"/>
<evidence type="ECO:0000256" key="11">
    <source>
        <dbReference type="PROSITE-ProRule" id="PRU10141"/>
    </source>
</evidence>
<reference evidence="14 15" key="1">
    <citation type="submission" date="2024-10" db="EMBL/GenBank/DDBJ databases">
        <authorList>
            <person name="Kim D."/>
        </authorList>
    </citation>
    <scope>NUCLEOTIDE SEQUENCE [LARGE SCALE GENOMIC DNA]</scope>
    <source>
        <strain evidence="14">Taebaek</strain>
    </source>
</reference>
<evidence type="ECO:0000259" key="13">
    <source>
        <dbReference type="PROSITE" id="PS50011"/>
    </source>
</evidence>
<evidence type="ECO:0000256" key="5">
    <source>
        <dbReference type="ARBA" id="ARBA00022741"/>
    </source>
</evidence>
<keyword evidence="5 11" id="KW-0547">Nucleotide-binding</keyword>
<evidence type="ECO:0000313" key="14">
    <source>
        <dbReference type="EMBL" id="KAL3090818.1"/>
    </source>
</evidence>
<dbReference type="GO" id="GO:0030154">
    <property type="term" value="P:cell differentiation"/>
    <property type="evidence" value="ECO:0007669"/>
    <property type="project" value="UniProtKB-KW"/>
</dbReference>
<dbReference type="InterPro" id="IPR017441">
    <property type="entry name" value="Protein_kinase_ATP_BS"/>
</dbReference>
<organism evidence="14 15">
    <name type="scientific">Heterodera schachtii</name>
    <name type="common">Sugarbeet cyst nematode worm</name>
    <name type="synonym">Tylenchus schachtii</name>
    <dbReference type="NCBI Taxonomy" id="97005"/>
    <lineage>
        <taxon>Eukaryota</taxon>
        <taxon>Metazoa</taxon>
        <taxon>Ecdysozoa</taxon>
        <taxon>Nematoda</taxon>
        <taxon>Chromadorea</taxon>
        <taxon>Rhabditida</taxon>
        <taxon>Tylenchina</taxon>
        <taxon>Tylenchomorpha</taxon>
        <taxon>Tylenchoidea</taxon>
        <taxon>Heteroderidae</taxon>
        <taxon>Heteroderinae</taxon>
        <taxon>Heterodera</taxon>
    </lineage>
</organism>
<evidence type="ECO:0000256" key="3">
    <source>
        <dbReference type="ARBA" id="ARBA00022553"/>
    </source>
</evidence>
<keyword evidence="10" id="KW-0744">Spermatogenesis</keyword>
<keyword evidence="15" id="KW-1185">Reference proteome</keyword>
<dbReference type="InterPro" id="IPR011009">
    <property type="entry name" value="Kinase-like_dom_sf"/>
</dbReference>
<keyword evidence="12" id="KW-0418">Kinase</keyword>
<gene>
    <name evidence="14" type="ORF">niasHS_007193</name>
</gene>
<dbReference type="PROSITE" id="PS00108">
    <property type="entry name" value="PROTEIN_KINASE_ST"/>
    <property type="match status" value="1"/>
</dbReference>
<evidence type="ECO:0000256" key="12">
    <source>
        <dbReference type="RuleBase" id="RU000304"/>
    </source>
</evidence>
<comment type="similarity">
    <text evidence="12">Belongs to the protein kinase superfamily.</text>
</comment>
<proteinExistence type="inferred from homology"/>
<evidence type="ECO:0000256" key="8">
    <source>
        <dbReference type="ARBA" id="ARBA00022842"/>
    </source>
</evidence>
<sequence length="307" mass="35510">MLQAHQYQLRQGHRRVSARSILAHFGFEFSDDYRLGCGHYSKVYKGYFKEAQRTFAIKVTDLESVSEKFKQKFLPRELRVWRELDHPNLVYLYNDFQWSDYQFVVMELAVGGDLLSFLQKSGPVSETTCHNWMLQIVAALDYLHRKGIAHRDLKLENVLLCENGVIKVTDYGFSKQSSDLSSTFCGSRSYSSPEILLGIAYDMFKSDIWSLGVTAFIMITNTMPFHEDLPNQQIVDSQRKRRYKYPSWLNITKQCRTAIDALLTYQPAFRPNIFECAKLEWFAQDSASLWCGGRRAGVGVMGQVRGR</sequence>
<evidence type="ECO:0000256" key="6">
    <source>
        <dbReference type="ARBA" id="ARBA00022782"/>
    </source>
</evidence>
<dbReference type="Gene3D" id="1.10.510.10">
    <property type="entry name" value="Transferase(Phosphotransferase) domain 1"/>
    <property type="match status" value="1"/>
</dbReference>
<dbReference type="SMART" id="SM00220">
    <property type="entry name" value="S_TKc"/>
    <property type="match status" value="1"/>
</dbReference>
<comment type="caution">
    <text evidence="14">The sequence shown here is derived from an EMBL/GenBank/DDBJ whole genome shotgun (WGS) entry which is preliminary data.</text>
</comment>
<keyword evidence="12" id="KW-0808">Transferase</keyword>
<keyword evidence="3" id="KW-0597">Phosphoprotein</keyword>
<dbReference type="GO" id="GO:0005524">
    <property type="term" value="F:ATP binding"/>
    <property type="evidence" value="ECO:0007669"/>
    <property type="project" value="UniProtKB-UniRule"/>
</dbReference>
<feature type="domain" description="Protein kinase" evidence="13">
    <location>
        <begin position="29"/>
        <end position="282"/>
    </location>
</feature>
<dbReference type="EMBL" id="JBICCN010000138">
    <property type="protein sequence ID" value="KAL3090818.1"/>
    <property type="molecule type" value="Genomic_DNA"/>
</dbReference>
<dbReference type="SUPFAM" id="SSF56112">
    <property type="entry name" value="Protein kinase-like (PK-like)"/>
    <property type="match status" value="1"/>
</dbReference>
<evidence type="ECO:0000256" key="4">
    <source>
        <dbReference type="ARBA" id="ARBA00022723"/>
    </source>
</evidence>
<keyword evidence="12" id="KW-0723">Serine/threonine-protein kinase</keyword>
<keyword evidence="9" id="KW-0832">Ubl conjugation</keyword>
<evidence type="ECO:0000256" key="2">
    <source>
        <dbReference type="ARBA" id="ARBA00022473"/>
    </source>
</evidence>